<evidence type="ECO:0000313" key="2">
    <source>
        <dbReference type="Proteomes" id="UP000199537"/>
    </source>
</evidence>
<sequence length="368" mass="42462">MRDVVNCIKKYVEITNDDKFKHHWKLLSHKLIAGVQNSYKKPENHIVKIIESIINSVGTFKTQGKSLKFSIKTNSIFIHGNKSYVEFSYDGNNTKRELGDIIFILSIVCNSKKYFEKMTINQVKKSKDVSWSFSSRSAKEQVYLLSRFPTFKGAKNSLIPSNEYSLPNYLGCLGSHGLLYFPGDFALISSKKLEVLLSKKSTISLYDLFKLEMETIQTIMCPFCLLFDYDIEECFYFFHKLIHYLPGYYRYSPFVCNLPILGNNCIAFNSYDFSNKYLLGHIGELVYAKNIPYNSSALRFLQVLLNAIKRKAENDRLENILNFIGSFYSNEYANSDDGSGREENEGFNYERGSIGIIHTIVDLEEFNK</sequence>
<dbReference type="AlphaFoldDB" id="A0A1I7NC89"/>
<evidence type="ECO:0000313" key="1">
    <source>
        <dbReference type="EMBL" id="SFV32294.1"/>
    </source>
</evidence>
<keyword evidence="2" id="KW-1185">Reference proteome</keyword>
<proteinExistence type="predicted"/>
<dbReference type="Proteomes" id="UP000199537">
    <property type="component" value="Unassembled WGS sequence"/>
</dbReference>
<dbReference type="RefSeq" id="WP_092459088.1">
    <property type="nucleotide sequence ID" value="NZ_FPCJ01000001.1"/>
</dbReference>
<gene>
    <name evidence="1" type="ORF">SAMN05660895_1297</name>
</gene>
<protein>
    <submittedName>
        <fullName evidence="1">Uncharacterized protein</fullName>
    </submittedName>
</protein>
<dbReference type="EMBL" id="FPCJ01000001">
    <property type="protein sequence ID" value="SFV32294.1"/>
    <property type="molecule type" value="Genomic_DNA"/>
</dbReference>
<name>A0A1I7NC89_9BACT</name>
<accession>A0A1I7NC89</accession>
<reference evidence="2" key="1">
    <citation type="submission" date="2016-10" db="EMBL/GenBank/DDBJ databases">
        <authorList>
            <person name="Varghese N."/>
            <person name="Submissions S."/>
        </authorList>
    </citation>
    <scope>NUCLEOTIDE SEQUENCE [LARGE SCALE GENOMIC DNA]</scope>
    <source>
        <strain evidence="2">DSM 14807</strain>
    </source>
</reference>
<organism evidence="1 2">
    <name type="scientific">Thermoflavifilum thermophilum</name>
    <dbReference type="NCBI Taxonomy" id="1393122"/>
    <lineage>
        <taxon>Bacteria</taxon>
        <taxon>Pseudomonadati</taxon>
        <taxon>Bacteroidota</taxon>
        <taxon>Chitinophagia</taxon>
        <taxon>Chitinophagales</taxon>
        <taxon>Chitinophagaceae</taxon>
        <taxon>Thermoflavifilum</taxon>
    </lineage>
</organism>